<gene>
    <name evidence="2" type="ORF">Rsw2DRAFT_0119</name>
</gene>
<evidence type="ECO:0000259" key="1">
    <source>
        <dbReference type="Pfam" id="PF13403"/>
    </source>
</evidence>
<protein>
    <recommendedName>
        <fullName evidence="1">Hedgehog/Intein (Hint) domain-containing protein</fullName>
    </recommendedName>
</protein>
<dbReference type="InterPro" id="IPR028992">
    <property type="entry name" value="Hedgehog/Intein_dom"/>
</dbReference>
<feature type="domain" description="Hedgehog/Intein (Hint)" evidence="1">
    <location>
        <begin position="169"/>
        <end position="301"/>
    </location>
</feature>
<evidence type="ECO:0000313" key="2">
    <source>
        <dbReference type="EMBL" id="EEW26884.1"/>
    </source>
</evidence>
<dbReference type="STRING" id="371731.Rsw2DRAFT_0119"/>
<reference evidence="2 3" key="1">
    <citation type="submission" date="2009-08" db="EMBL/GenBank/DDBJ databases">
        <title>The draft genome of Rhodobacter sp. SW2.</title>
        <authorList>
            <consortium name="US DOE Joint Genome Institute (JGI-PGF)"/>
            <person name="Lucas S."/>
            <person name="Copeland A."/>
            <person name="Lapidus A."/>
            <person name="Glavina del Rio T."/>
            <person name="Tice H."/>
            <person name="Bruce D."/>
            <person name="Goodwin L."/>
            <person name="Pitluck S."/>
            <person name="Larimer F."/>
            <person name="Land M.L."/>
            <person name="Hauser L."/>
            <person name="Emerson D."/>
        </authorList>
    </citation>
    <scope>NUCLEOTIDE SEQUENCE [LARGE SCALE GENOMIC DNA]</scope>
    <source>
        <strain evidence="2 3">SW2</strain>
    </source>
</reference>
<dbReference type="Proteomes" id="UP000010121">
    <property type="component" value="Unassembled WGS sequence"/>
</dbReference>
<dbReference type="RefSeq" id="WP_008026989.1">
    <property type="nucleotide sequence ID" value="NZ_ACYY01000001.1"/>
</dbReference>
<keyword evidence="3" id="KW-1185">Reference proteome</keyword>
<evidence type="ECO:0000313" key="3">
    <source>
        <dbReference type="Proteomes" id="UP000010121"/>
    </source>
</evidence>
<organism evidence="2 3">
    <name type="scientific">Rhodobacter ferrooxidans</name>
    <dbReference type="NCBI Taxonomy" id="371731"/>
    <lineage>
        <taxon>Bacteria</taxon>
        <taxon>Pseudomonadati</taxon>
        <taxon>Pseudomonadota</taxon>
        <taxon>Alphaproteobacteria</taxon>
        <taxon>Rhodobacterales</taxon>
        <taxon>Rhodobacter group</taxon>
        <taxon>Rhodobacter</taxon>
    </lineage>
</organism>
<proteinExistence type="predicted"/>
<sequence length="335" mass="36213">MADWIALSDRAEPLEPDTPALLMQGALVMELALPLEVPCVLLDYRLTGAEPRALSVFHDPKMGIGILHRQGERLVRHTLPGPLPRDIGIARLILRWDAPARTWGLRYELPESGVFVDSCGVNPLPLPLADLLALCGGIGITQRHPALLWFGATRGENPPERAPWIGLRTPVATAMGYCPAGTLKPGDVVLTADGGARAVQSVRKMDLPSRGFFAPVLLRGPYFADRTDLLVSADQLIALSGPEVEYLFAEDEVLAEARHLTDGWSALFDDRRAVTSCVSIDLGSPDLLQSDGCLLASHHNGPLASRPPLLRRLLHSYEAVPLLALLGRGNGRRAA</sequence>
<dbReference type="EMBL" id="ACYY01000001">
    <property type="protein sequence ID" value="EEW26884.1"/>
    <property type="molecule type" value="Genomic_DNA"/>
</dbReference>
<comment type="caution">
    <text evidence="2">The sequence shown here is derived from an EMBL/GenBank/DDBJ whole genome shotgun (WGS) entry which is preliminary data.</text>
</comment>
<accession>C8RWE1</accession>
<dbReference type="Pfam" id="PF13403">
    <property type="entry name" value="Hint_2"/>
    <property type="match status" value="1"/>
</dbReference>
<dbReference type="eggNOG" id="COG2931">
    <property type="taxonomic scope" value="Bacteria"/>
</dbReference>
<dbReference type="AlphaFoldDB" id="C8RWE1"/>
<name>C8RWE1_9RHOB</name>